<gene>
    <name evidence="1" type="ordered locus">Dd1591_1801</name>
</gene>
<dbReference type="Proteomes" id="UP000002735">
    <property type="component" value="Chromosome"/>
</dbReference>
<dbReference type="KEGG" id="dze:Dd1591_1801"/>
<dbReference type="EMBL" id="CP001655">
    <property type="protein sequence ID" value="ACT06652.1"/>
    <property type="molecule type" value="Genomic_DNA"/>
</dbReference>
<evidence type="ECO:0000313" key="1">
    <source>
        <dbReference type="EMBL" id="ACT06652.1"/>
    </source>
</evidence>
<evidence type="ECO:0000313" key="2">
    <source>
        <dbReference type="Proteomes" id="UP000002735"/>
    </source>
</evidence>
<proteinExistence type="predicted"/>
<dbReference type="AlphaFoldDB" id="C6CG82"/>
<accession>C6CG82</accession>
<sequence length="170" mass="18972">MLILRIFNSTLCMNGMSRRETPSQPYHIPIVGNLLPAKASGNNTLNTSCIRLFYPTRRMGGRESILGEESFVKKYLFQLLCVSCFLFSVVADAKNTRLSDNQVRQMIIEESIAGYSGNCACPYSSARNGSRCGGRSAWSRKGGAAPACYKDDVTNEQVARWREQNKERAQ</sequence>
<organism evidence="1 2">
    <name type="scientific">Dickeya chrysanthemi (strain Ech1591)</name>
    <name type="common">Dickeya zeae (strain Ech1591)</name>
    <dbReference type="NCBI Taxonomy" id="561229"/>
    <lineage>
        <taxon>Bacteria</taxon>
        <taxon>Pseudomonadati</taxon>
        <taxon>Pseudomonadota</taxon>
        <taxon>Gammaproteobacteria</taxon>
        <taxon>Enterobacterales</taxon>
        <taxon>Pectobacteriaceae</taxon>
        <taxon>Dickeya</taxon>
    </lineage>
</organism>
<dbReference type="eggNOG" id="COG3103">
    <property type="taxonomic scope" value="Bacteria"/>
</dbReference>
<reference evidence="1 2" key="1">
    <citation type="submission" date="2009-06" db="EMBL/GenBank/DDBJ databases">
        <title>Complete sequence of Dickeya zeae Ech1591.</title>
        <authorList>
            <consortium name="US DOE Joint Genome Institute"/>
            <person name="Lucas S."/>
            <person name="Copeland A."/>
            <person name="Lapidus A."/>
            <person name="Glavina del Rio T."/>
            <person name="Tice H."/>
            <person name="Bruce D."/>
            <person name="Goodwin L."/>
            <person name="Pitluck S."/>
            <person name="Chertkov O."/>
            <person name="Brettin T."/>
            <person name="Detter J.C."/>
            <person name="Han C."/>
            <person name="Larimer F."/>
            <person name="Land M."/>
            <person name="Hauser L."/>
            <person name="Kyrpides N."/>
            <person name="Ovchinnikova G."/>
            <person name="Balakrishnan V."/>
            <person name="Glasner J."/>
            <person name="Perna N.T."/>
        </authorList>
    </citation>
    <scope>NUCLEOTIDE SEQUENCE [LARGE SCALE GENOMIC DNA]</scope>
    <source>
        <strain evidence="1 2">Ech1591</strain>
    </source>
</reference>
<name>C6CG82_DICC1</name>
<protein>
    <submittedName>
        <fullName evidence="1">Uncharacterized protein</fullName>
    </submittedName>
</protein>
<dbReference type="HOGENOM" id="CLU_1568249_0_0_6"/>